<proteinExistence type="predicted"/>
<gene>
    <name evidence="1" type="ORF">SYYSPA8_26320</name>
</gene>
<comment type="caution">
    <text evidence="1">The sequence shown here is derived from an EMBL/GenBank/DDBJ whole genome shotgun (WGS) entry which is preliminary data.</text>
</comment>
<dbReference type="EMBL" id="BSBI01000012">
    <property type="protein sequence ID" value="GLF97883.1"/>
    <property type="molecule type" value="Genomic_DNA"/>
</dbReference>
<name>A0ABQ5P601_9ACTN</name>
<accession>A0ABQ5P601</accession>
<dbReference type="InterPro" id="IPR036375">
    <property type="entry name" value="Hemopexin-like_dom_sf"/>
</dbReference>
<evidence type="ECO:0000313" key="2">
    <source>
        <dbReference type="Proteomes" id="UP001291653"/>
    </source>
</evidence>
<dbReference type="SUPFAM" id="SSF55486">
    <property type="entry name" value="Metalloproteases ('zincins'), catalytic domain"/>
    <property type="match status" value="1"/>
</dbReference>
<reference evidence="1 2" key="1">
    <citation type="submission" date="2022-10" db="EMBL/GenBank/DDBJ databases">
        <title>Draft genome sequence of Streptomyces sp. YSPA8.</title>
        <authorList>
            <person name="Moriuchi R."/>
            <person name="Dohra H."/>
            <person name="Yamamura H."/>
            <person name="Kodani S."/>
        </authorList>
    </citation>
    <scope>NUCLEOTIDE SEQUENCE [LARGE SCALE GENOMIC DNA]</scope>
    <source>
        <strain evidence="1 2">YSPA8</strain>
    </source>
</reference>
<evidence type="ECO:0000313" key="1">
    <source>
        <dbReference type="EMBL" id="GLF97883.1"/>
    </source>
</evidence>
<dbReference type="Proteomes" id="UP001291653">
    <property type="component" value="Unassembled WGS sequence"/>
</dbReference>
<keyword evidence="2" id="KW-1185">Reference proteome</keyword>
<protein>
    <submittedName>
        <fullName evidence="1">Uncharacterized protein</fullName>
    </submittedName>
</protein>
<sequence length="917" mass="99875">MGFMRYKATGFSWVLAAPAGSEWRLLFSQGSEGALINEQQRIGSDYLTGLAPQLFYFHQRGLALGALLLSQPGESQQSIFFWGDNHYWYDWEKQSTLSEGRWTKLANWGTALPADYRFEIDVLFQAPNAADGSRQTYFFKGGRVLTLNWSTGVVREALITDGPDASGCAGWAALPEDFRSGLDHVAPYKPAADGTRQSLLIKGAQGVLLNWKTGVLASGALDRLGVPGLAALPEHYRTAYRPVTGRWTGTLGNQRVEVRVDLEGERTLGVISGDLFTGDTWTDSFRTTAEIIALSSRNHLVVDSLGLSWANNSPWTQVVLQLPRVAASSPMPTAHFALLSRDNTPSLQLTCSYVGPALRSVELETDAMAGTQVFQSYDTSRGSWVPRGYRNRVLTLASAYAEAGIELKNAGQVNVVADTSGADLKWSEAELHAAMEANFSLHRDAEQWKIWNFIGTYHSYHDGVAGIMFDQTGRQRQGVAIFYNSLRDYNCLGTAMELFTYVHELGHVFNMLHSWDKNLAVPPAPLGPNSGFGELSWMNYPALYNNGAGRAEGQHFWQDFPYRFSDNELRHLRHGFHRHIVPGGDNALTNAALDLSATAQTFTLPGAGEDPGLSLSLGGKQFFGHGEPVMAELRLSRTGVTGDVTVAGSIGPKGERTKVVITDPYGRTRVFRPIARTCSGHGEAEGTVTLTEANPAVYETAYLGYGSDGLYFAEPGAYQVTAVHTGLDGARTVSPTRTLRVRTPLDRADQEVGEFLTGDDQGTLLAFLGSDAPHLTAGNDALQELIERHGDHPLAAYARLARGANAGRHFQTIGGGSVQVRQPDIAESVTQLTEAITTSRTDQETGLDNLTLNAAFRRLATVHAKAGDLERAEATLDTLTAHFQEQGVPAHVQERIQEQADTARAAIRETVGEQPES</sequence>
<dbReference type="RefSeq" id="WP_323449867.1">
    <property type="nucleotide sequence ID" value="NZ_BSBI01000012.1"/>
</dbReference>
<dbReference type="Gene3D" id="2.110.10.10">
    <property type="entry name" value="Hemopexin-like domain"/>
    <property type="match status" value="1"/>
</dbReference>
<organism evidence="1 2">
    <name type="scientific">Streptomyces yaizuensis</name>
    <dbReference type="NCBI Taxonomy" id="2989713"/>
    <lineage>
        <taxon>Bacteria</taxon>
        <taxon>Bacillati</taxon>
        <taxon>Actinomycetota</taxon>
        <taxon>Actinomycetes</taxon>
        <taxon>Kitasatosporales</taxon>
        <taxon>Streptomycetaceae</taxon>
        <taxon>Streptomyces</taxon>
    </lineage>
</organism>